<gene>
    <name evidence="1" type="ORF">G7B40_029145</name>
</gene>
<keyword evidence="2" id="KW-1185">Reference proteome</keyword>
<protein>
    <submittedName>
        <fullName evidence="1">XisI protein</fullName>
    </submittedName>
</protein>
<sequence length="69" mass="7684">MINVGWNNIERVHGFVVHVQIIDGKIWIQRDGIEDGITRELVASGIPKDKIVLGFQPPNARPYTGYAVA</sequence>
<evidence type="ECO:0000313" key="1">
    <source>
        <dbReference type="EMBL" id="MDR9898594.1"/>
    </source>
</evidence>
<comment type="caution">
    <text evidence="1">The sequence shown here is derived from an EMBL/GenBank/DDBJ whole genome shotgun (WGS) entry which is preliminary data.</text>
</comment>
<dbReference type="Pfam" id="PF08869">
    <property type="entry name" value="XisI"/>
    <property type="match status" value="1"/>
</dbReference>
<dbReference type="Gene3D" id="3.30.310.110">
    <property type="entry name" value="XisI-like"/>
    <property type="match status" value="1"/>
</dbReference>
<evidence type="ECO:0000313" key="2">
    <source>
        <dbReference type="Proteomes" id="UP000667802"/>
    </source>
</evidence>
<dbReference type="InterPro" id="IPR014968">
    <property type="entry name" value="XisI"/>
</dbReference>
<dbReference type="EMBL" id="JAALHA020000018">
    <property type="protein sequence ID" value="MDR9898594.1"/>
    <property type="molecule type" value="Genomic_DNA"/>
</dbReference>
<reference evidence="2" key="1">
    <citation type="journal article" date="2021" name="Science">
        <title>Hunting the eagle killer: A cyanobacterial neurotoxin causes vacuolar myelinopathy.</title>
        <authorList>
            <person name="Breinlinger S."/>
            <person name="Phillips T.J."/>
            <person name="Haram B.N."/>
            <person name="Mares J."/>
            <person name="Martinez Yerena J.A."/>
            <person name="Hrouzek P."/>
            <person name="Sobotka R."/>
            <person name="Henderson W.M."/>
            <person name="Schmieder P."/>
            <person name="Williams S.M."/>
            <person name="Lauderdale J.D."/>
            <person name="Wilde H.D."/>
            <person name="Gerrin W."/>
            <person name="Kust A."/>
            <person name="Washington J.W."/>
            <person name="Wagner C."/>
            <person name="Geier B."/>
            <person name="Liebeke M."/>
            <person name="Enke H."/>
            <person name="Niedermeyer T.H.J."/>
            <person name="Wilde S.B."/>
        </authorList>
    </citation>
    <scope>NUCLEOTIDE SEQUENCE [LARGE SCALE GENOMIC DNA]</scope>
    <source>
        <strain evidence="2">Thurmond2011</strain>
    </source>
</reference>
<dbReference type="Proteomes" id="UP000667802">
    <property type="component" value="Unassembled WGS sequence"/>
</dbReference>
<accession>A0AAP5MCX2</accession>
<dbReference type="AlphaFoldDB" id="A0AAP5MCX2"/>
<proteinExistence type="predicted"/>
<organism evidence="1 2">
    <name type="scientific">Aetokthonos hydrillicola Thurmond2011</name>
    <dbReference type="NCBI Taxonomy" id="2712845"/>
    <lineage>
        <taxon>Bacteria</taxon>
        <taxon>Bacillati</taxon>
        <taxon>Cyanobacteriota</taxon>
        <taxon>Cyanophyceae</taxon>
        <taxon>Nostocales</taxon>
        <taxon>Hapalosiphonaceae</taxon>
        <taxon>Aetokthonos</taxon>
    </lineage>
</organism>
<dbReference type="InterPro" id="IPR035943">
    <property type="entry name" value="XisI-like_sf"/>
</dbReference>
<dbReference type="SUPFAM" id="SSF143847">
    <property type="entry name" value="XisI-like"/>
    <property type="match status" value="1"/>
</dbReference>
<name>A0AAP5MCX2_9CYAN</name>
<dbReference type="CDD" id="cd16382">
    <property type="entry name" value="XisI-like"/>
    <property type="match status" value="1"/>
</dbReference>